<dbReference type="EMBL" id="CP039346">
    <property type="protein sequence ID" value="QCD81665.1"/>
    <property type="molecule type" value="Genomic_DNA"/>
</dbReference>
<evidence type="ECO:0000313" key="2">
    <source>
        <dbReference type="EMBL" id="QCD81665.1"/>
    </source>
</evidence>
<evidence type="ECO:0000313" key="3">
    <source>
        <dbReference type="Proteomes" id="UP000501690"/>
    </source>
</evidence>
<organism evidence="2 3">
    <name type="scientific">Vigna unguiculata</name>
    <name type="common">Cowpea</name>
    <dbReference type="NCBI Taxonomy" id="3917"/>
    <lineage>
        <taxon>Eukaryota</taxon>
        <taxon>Viridiplantae</taxon>
        <taxon>Streptophyta</taxon>
        <taxon>Embryophyta</taxon>
        <taxon>Tracheophyta</taxon>
        <taxon>Spermatophyta</taxon>
        <taxon>Magnoliopsida</taxon>
        <taxon>eudicotyledons</taxon>
        <taxon>Gunneridae</taxon>
        <taxon>Pentapetalae</taxon>
        <taxon>rosids</taxon>
        <taxon>fabids</taxon>
        <taxon>Fabales</taxon>
        <taxon>Fabaceae</taxon>
        <taxon>Papilionoideae</taxon>
        <taxon>50 kb inversion clade</taxon>
        <taxon>NPAAA clade</taxon>
        <taxon>indigoferoid/millettioid clade</taxon>
        <taxon>Phaseoleae</taxon>
        <taxon>Vigna</taxon>
    </lineage>
</organism>
<accession>A0A4D6KYK0</accession>
<proteinExistence type="predicted"/>
<keyword evidence="3" id="KW-1185">Reference proteome</keyword>
<reference evidence="2 3" key="1">
    <citation type="submission" date="2019-04" db="EMBL/GenBank/DDBJ databases">
        <title>An improved genome assembly and genetic linkage map for asparagus bean, Vigna unguiculata ssp. sesquipedialis.</title>
        <authorList>
            <person name="Xia Q."/>
            <person name="Zhang R."/>
            <person name="Dong Y."/>
        </authorList>
    </citation>
    <scope>NUCLEOTIDE SEQUENCE [LARGE SCALE GENOMIC DNA]</scope>
    <source>
        <tissue evidence="2">Leaf</tissue>
    </source>
</reference>
<feature type="compositionally biased region" description="Basic residues" evidence="1">
    <location>
        <begin position="42"/>
        <end position="53"/>
    </location>
</feature>
<evidence type="ECO:0000256" key="1">
    <source>
        <dbReference type="SAM" id="MobiDB-lite"/>
    </source>
</evidence>
<gene>
    <name evidence="2" type="ORF">DEO72_LG2g1995</name>
</gene>
<name>A0A4D6KYK0_VIGUN</name>
<dbReference type="AlphaFoldDB" id="A0A4D6KYK0"/>
<dbReference type="Proteomes" id="UP000501690">
    <property type="component" value="Linkage Group LG2"/>
</dbReference>
<sequence length="71" mass="8601">MFLALKLLFNRLKRMKPDAWVREVNVPLGLRYNQELLDNKLKRQQRKSTKTNYHHTEDIVDPEHDDRGLKE</sequence>
<feature type="region of interest" description="Disordered" evidence="1">
    <location>
        <begin position="41"/>
        <end position="71"/>
    </location>
</feature>
<feature type="compositionally biased region" description="Basic and acidic residues" evidence="1">
    <location>
        <begin position="54"/>
        <end position="71"/>
    </location>
</feature>
<protein>
    <submittedName>
        <fullName evidence="2">Uncharacterized protein</fullName>
    </submittedName>
</protein>